<evidence type="ECO:0000313" key="3">
    <source>
        <dbReference type="Proteomes" id="UP000004478"/>
    </source>
</evidence>
<dbReference type="InterPro" id="IPR010520">
    <property type="entry name" value="FrsA-like"/>
</dbReference>
<dbReference type="Proteomes" id="UP000004478">
    <property type="component" value="Unassembled WGS sequence"/>
</dbReference>
<dbReference type="SUPFAM" id="SSF53474">
    <property type="entry name" value="alpha/beta-Hydrolases"/>
    <property type="match status" value="1"/>
</dbReference>
<dbReference type="Gene3D" id="1.20.1440.110">
    <property type="entry name" value="acylaminoacyl peptidase"/>
    <property type="match status" value="1"/>
</dbReference>
<dbReference type="Pfam" id="PF06500">
    <property type="entry name" value="FrsA-like"/>
    <property type="match status" value="1"/>
</dbReference>
<organism evidence="2 3">
    <name type="scientific">Cecembia lonarensis (strain CCUG 58316 / KCTC 22772 / LW9)</name>
    <dbReference type="NCBI Taxonomy" id="1225176"/>
    <lineage>
        <taxon>Bacteria</taxon>
        <taxon>Pseudomonadati</taxon>
        <taxon>Bacteroidota</taxon>
        <taxon>Cytophagia</taxon>
        <taxon>Cytophagales</taxon>
        <taxon>Cyclobacteriaceae</taxon>
        <taxon>Cecembia</taxon>
    </lineage>
</organism>
<evidence type="ECO:0000256" key="1">
    <source>
        <dbReference type="ARBA" id="ARBA00022801"/>
    </source>
</evidence>
<evidence type="ECO:0000313" key="2">
    <source>
        <dbReference type="EMBL" id="EKB49815.1"/>
    </source>
</evidence>
<name>K1L0D6_CECL9</name>
<gene>
    <name evidence="2" type="ORF">B879_01598</name>
</gene>
<keyword evidence="3" id="KW-1185">Reference proteome</keyword>
<dbReference type="PANTHER" id="PTHR22946:SF13">
    <property type="entry name" value="ALPHA_BETA HYDROLASE PSOB"/>
    <property type="match status" value="1"/>
</dbReference>
<dbReference type="InterPro" id="IPR029058">
    <property type="entry name" value="AB_hydrolase_fold"/>
</dbReference>
<dbReference type="RefSeq" id="WP_009184633.1">
    <property type="nucleotide sequence ID" value="NZ_AMGM01000018.1"/>
</dbReference>
<keyword evidence="1" id="KW-0378">Hydrolase</keyword>
<dbReference type="InterPro" id="IPR050261">
    <property type="entry name" value="FrsA_esterase"/>
</dbReference>
<protein>
    <submittedName>
        <fullName evidence="2">Fermentation/respiration switch protein</fullName>
    </submittedName>
</protein>
<dbReference type="AlphaFoldDB" id="K1L0D6"/>
<comment type="caution">
    <text evidence="2">The sequence shown here is derived from an EMBL/GenBank/DDBJ whole genome shotgun (WGS) entry which is preliminary data.</text>
</comment>
<dbReference type="EMBL" id="AMGM01000018">
    <property type="protein sequence ID" value="EKB49815.1"/>
    <property type="molecule type" value="Genomic_DNA"/>
</dbReference>
<dbReference type="Gene3D" id="3.40.50.1820">
    <property type="entry name" value="alpha/beta hydrolase"/>
    <property type="match status" value="1"/>
</dbReference>
<accession>K1L0D6</accession>
<dbReference type="OrthoDB" id="3668964at2"/>
<dbReference type="PANTHER" id="PTHR22946">
    <property type="entry name" value="DIENELACTONE HYDROLASE DOMAIN-CONTAINING PROTEIN-RELATED"/>
    <property type="match status" value="1"/>
</dbReference>
<reference evidence="2 3" key="1">
    <citation type="journal article" date="2012" name="J. Bacteriol.">
        <title>Draft Genome Sequence of Cecembia lonarensis Strain LW9T, Isolated from Lonar Lake, a Haloalkaline Lake in India.</title>
        <authorList>
            <person name="Shivaji S."/>
            <person name="Ara S."/>
            <person name="Singh A."/>
            <person name="Pinnaka A.K."/>
        </authorList>
    </citation>
    <scope>NUCLEOTIDE SEQUENCE [LARGE SCALE GENOMIC DNA]</scope>
    <source>
        <strain evidence="2 3">LW9</strain>
    </source>
</reference>
<dbReference type="GO" id="GO:0016787">
    <property type="term" value="F:hydrolase activity"/>
    <property type="evidence" value="ECO:0007669"/>
    <property type="project" value="UniProtKB-KW"/>
</dbReference>
<proteinExistence type="predicted"/>
<sequence>MKAQTINNPAVKSTPQAVPKHNKPLVGRMKFYYKNPIVDAYFSYLLAFGARGGADVGEAFAAVSNVNQYDTEAWVRELTKVADLAEKDAERSFSRGHFITARETFLRVYYLNRAALFNLSPVKETKRYSEILDHAVANFRKAAALFNPPIEPIEIDFEGKKLKGYFMKPDNSNVKRPTIYNVGGGESFSEDMCFLFGIGDQERGYNVITVDLPGMGNTAIQGMKMEPTMEKPVSKVIDYLESRPDVDMDKLAVFGPSLGGYTVARAAAHDKRIKAMIANSIILNQYEYLVQAKELKVLAKYENFPLFKMITRLFGSWLAGLFNFMDIYKWRWQVNTIQEWLDACKEFTVDPSDICCPSLLLVGEDELAYSATHGFIADAMQKIKNAKVDLVIGKGDQGASGKNMLPNVTLIRHTVFDWLDEVFHKNEEKEVEKPSKVKLEDRVKLRMNNKESASL</sequence>